<evidence type="ECO:0000313" key="2">
    <source>
        <dbReference type="Proteomes" id="UP000236664"/>
    </source>
</evidence>
<accession>A0A2K0VZ77</accession>
<comment type="caution">
    <text evidence="1">The sequence shown here is derived from an EMBL/GenBank/DDBJ whole genome shotgun (WGS) entry which is preliminary data.</text>
</comment>
<dbReference type="Proteomes" id="UP000236664">
    <property type="component" value="Unassembled WGS sequence"/>
</dbReference>
<gene>
    <name evidence="1" type="ORF">FNYG_11478</name>
</gene>
<dbReference type="EMBL" id="MTQA01000170">
    <property type="protein sequence ID" value="PNP75335.1"/>
    <property type="molecule type" value="Genomic_DNA"/>
</dbReference>
<name>A0A2K0VZ77_GIBNY</name>
<sequence>MSTPEYRTPHTVASTNRTLRNAFSALNMHYSGDEEESESDGSPKCKYLIPAHLIRLPVLPWLRAHHKML</sequence>
<dbReference type="OrthoDB" id="10321344at2759"/>
<dbReference type="AlphaFoldDB" id="A0A2K0VZ77"/>
<keyword evidence="2" id="KW-1185">Reference proteome</keyword>
<evidence type="ECO:0000313" key="1">
    <source>
        <dbReference type="EMBL" id="PNP75335.1"/>
    </source>
</evidence>
<reference evidence="1 2" key="1">
    <citation type="submission" date="2017-06" db="EMBL/GenBank/DDBJ databases">
        <title>Genome of Fusarium nygamai isolate CS10214.</title>
        <authorList>
            <person name="Gardiner D.M."/>
            <person name="Obanor F."/>
            <person name="Kazan K."/>
        </authorList>
    </citation>
    <scope>NUCLEOTIDE SEQUENCE [LARGE SCALE GENOMIC DNA]</scope>
    <source>
        <strain evidence="1 2">CS10214</strain>
    </source>
</reference>
<proteinExistence type="predicted"/>
<organism evidence="1 2">
    <name type="scientific">Gibberella nygamai</name>
    <name type="common">Bean root rot disease fungus</name>
    <name type="synonym">Fusarium nygamai</name>
    <dbReference type="NCBI Taxonomy" id="42673"/>
    <lineage>
        <taxon>Eukaryota</taxon>
        <taxon>Fungi</taxon>
        <taxon>Dikarya</taxon>
        <taxon>Ascomycota</taxon>
        <taxon>Pezizomycotina</taxon>
        <taxon>Sordariomycetes</taxon>
        <taxon>Hypocreomycetidae</taxon>
        <taxon>Hypocreales</taxon>
        <taxon>Nectriaceae</taxon>
        <taxon>Fusarium</taxon>
        <taxon>Fusarium fujikuroi species complex</taxon>
    </lineage>
</organism>
<protein>
    <submittedName>
        <fullName evidence="1">Uncharacterized protein</fullName>
    </submittedName>
</protein>